<dbReference type="EMBL" id="CP106753">
    <property type="protein sequence ID" value="UXY13821.1"/>
    <property type="molecule type" value="Genomic_DNA"/>
</dbReference>
<proteinExistence type="predicted"/>
<protein>
    <submittedName>
        <fullName evidence="1">Uncharacterized protein</fullName>
    </submittedName>
</protein>
<organism evidence="1 2">
    <name type="scientific">Chitiniphilus purpureus</name>
    <dbReference type="NCBI Taxonomy" id="2981137"/>
    <lineage>
        <taxon>Bacteria</taxon>
        <taxon>Pseudomonadati</taxon>
        <taxon>Pseudomonadota</taxon>
        <taxon>Betaproteobacteria</taxon>
        <taxon>Neisseriales</taxon>
        <taxon>Chitinibacteraceae</taxon>
        <taxon>Chitiniphilus</taxon>
    </lineage>
</organism>
<evidence type="ECO:0000313" key="2">
    <source>
        <dbReference type="Proteomes" id="UP001061302"/>
    </source>
</evidence>
<evidence type="ECO:0000313" key="1">
    <source>
        <dbReference type="EMBL" id="UXY13821.1"/>
    </source>
</evidence>
<name>A0ABY6DL14_9NEIS</name>
<dbReference type="RefSeq" id="WP_263123088.1">
    <property type="nucleotide sequence ID" value="NZ_CP106753.1"/>
</dbReference>
<gene>
    <name evidence="1" type="ORF">N8I74_10855</name>
</gene>
<dbReference type="Proteomes" id="UP001061302">
    <property type="component" value="Chromosome"/>
</dbReference>
<sequence>MKHVEDEAGLIEFLAKHRPAPCLRDADDHNLQGPCSAGQCQWPNCFAAQAAKANHEN</sequence>
<keyword evidence="2" id="KW-1185">Reference proteome</keyword>
<reference evidence="1" key="1">
    <citation type="submission" date="2022-10" db="EMBL/GenBank/DDBJ databases">
        <title>Chitiniphilus purpureus sp. nov., a novel chitin-degrading bacterium isolated from crawfish pond sediment.</title>
        <authorList>
            <person name="Li K."/>
        </authorList>
    </citation>
    <scope>NUCLEOTIDE SEQUENCE</scope>
    <source>
        <strain evidence="1">CD1</strain>
    </source>
</reference>
<accession>A0ABY6DL14</accession>